<organism evidence="2 3">
    <name type="scientific">Asticcacaulis currens</name>
    <dbReference type="NCBI Taxonomy" id="2984210"/>
    <lineage>
        <taxon>Bacteria</taxon>
        <taxon>Pseudomonadati</taxon>
        <taxon>Pseudomonadota</taxon>
        <taxon>Alphaproteobacteria</taxon>
        <taxon>Caulobacterales</taxon>
        <taxon>Caulobacteraceae</taxon>
        <taxon>Asticcacaulis</taxon>
    </lineage>
</organism>
<gene>
    <name evidence="2" type="ORF">PQU94_07815</name>
</gene>
<dbReference type="SUPFAM" id="SSF52096">
    <property type="entry name" value="ClpP/crotonase"/>
    <property type="match status" value="1"/>
</dbReference>
<evidence type="ECO:0000259" key="1">
    <source>
        <dbReference type="Pfam" id="PF03572"/>
    </source>
</evidence>
<evidence type="ECO:0000313" key="2">
    <source>
        <dbReference type="EMBL" id="MDC7694188.1"/>
    </source>
</evidence>
<keyword evidence="3" id="KW-1185">Reference proteome</keyword>
<evidence type="ECO:0000313" key="3">
    <source>
        <dbReference type="Proteomes" id="UP001216595"/>
    </source>
</evidence>
<name>A0ABT5IDB9_9CAUL</name>
<reference evidence="2 3" key="1">
    <citation type="submission" date="2023-01" db="EMBL/GenBank/DDBJ databases">
        <title>Novel species of the genus Asticcacaulis isolated from rivers.</title>
        <authorList>
            <person name="Lu H."/>
        </authorList>
    </citation>
    <scope>NUCLEOTIDE SEQUENCE [LARGE SCALE GENOMIC DNA]</scope>
    <source>
        <strain evidence="2 3">DXS10W</strain>
    </source>
</reference>
<comment type="caution">
    <text evidence="2">The sequence shown here is derived from an EMBL/GenBank/DDBJ whole genome shotgun (WGS) entry which is preliminary data.</text>
</comment>
<protein>
    <submittedName>
        <fullName evidence="2">S41 family peptidase</fullName>
    </submittedName>
</protein>
<dbReference type="EMBL" id="JAQQKW010000004">
    <property type="protein sequence ID" value="MDC7694188.1"/>
    <property type="molecule type" value="Genomic_DNA"/>
</dbReference>
<dbReference type="Pfam" id="PF03572">
    <property type="entry name" value="Peptidase_S41"/>
    <property type="match status" value="1"/>
</dbReference>
<dbReference type="RefSeq" id="WP_272740910.1">
    <property type="nucleotide sequence ID" value="NZ_JAQQKW010000004.1"/>
</dbReference>
<accession>A0ABT5IDB9</accession>
<sequence>MHRRTLLTALAASATLSGRAWSRAARSEDMTVFRAAMAIHPGLLRYNTPAEIAGRLDAVERAYEATPSSESRYLILSRFLSSLNCGHSYCNFFNQKTAEVTTLFDRPTRLPFYFEWLGDEMIVRQDFSGTDKLSPGTRVTSVNGLPAAQMLARLLPVSRADGHNGGKRRSLLSVQGTETIEFFDVFQGLLCPPSGDTHRLDVVWPDGRAGQVEVPVMTLKARQATITRVPEDSPDPRWTWTMRDDGIAVLDMPGWAMWNSPWKWEEWLEDRLDSLSGARGLIMDIRGNEGGDDCGNPLLRRLIDRPTQAINFVEKVRFETVPDVLAPHVSTWDEGFKTIGVGGRKLDDGFIERPARDTVPALLPSAKKLRVPVAALIGPANSSATFGFIYSARQTGRIKLFGRQTGGNLRGINGGGFFFTQLPQSGIEFDLPLVGYFAPTPQPDKGIDPDVFVAPTAQDIALGRDTAMDAAAAWIRTQPKA</sequence>
<feature type="domain" description="Tail specific protease" evidence="1">
    <location>
        <begin position="247"/>
        <end position="451"/>
    </location>
</feature>
<dbReference type="Proteomes" id="UP001216595">
    <property type="component" value="Unassembled WGS sequence"/>
</dbReference>
<proteinExistence type="predicted"/>
<dbReference type="InterPro" id="IPR029045">
    <property type="entry name" value="ClpP/crotonase-like_dom_sf"/>
</dbReference>
<dbReference type="Gene3D" id="3.90.226.10">
    <property type="entry name" value="2-enoyl-CoA Hydratase, Chain A, domain 1"/>
    <property type="match status" value="1"/>
</dbReference>
<dbReference type="InterPro" id="IPR005151">
    <property type="entry name" value="Tail-specific_protease"/>
</dbReference>